<sequence>MLSGFVGFLVYLDSLDPDGDDRPPETTSAPEQQPEQESSGETPRFKFYEMLPDSEVATPDIEAYRPDESESDRNLEYILQAGSFQSREDAERQRAQVGFQGLRARISEVSVDDGGVWYRVMVGPFDSRSRMNQAVDRLVEINIQPMVRRRNAEGEG</sequence>
<dbReference type="Proteomes" id="UP000218896">
    <property type="component" value="Unassembled WGS sequence"/>
</dbReference>
<dbReference type="InterPro" id="IPR036680">
    <property type="entry name" value="SPOR-like_sf"/>
</dbReference>
<dbReference type="EMBL" id="NSKD01000006">
    <property type="protein sequence ID" value="PAU79735.1"/>
    <property type="molecule type" value="Genomic_DNA"/>
</dbReference>
<protein>
    <submittedName>
        <fullName evidence="3">Sporulation protein</fullName>
    </submittedName>
</protein>
<comment type="caution">
    <text evidence="3">The sequence shown here is derived from an EMBL/GenBank/DDBJ whole genome shotgun (WGS) entry which is preliminary data.</text>
</comment>
<dbReference type="Pfam" id="PF05036">
    <property type="entry name" value="SPOR"/>
    <property type="match status" value="1"/>
</dbReference>
<keyword evidence="4" id="KW-1185">Reference proteome</keyword>
<evidence type="ECO:0000259" key="2">
    <source>
        <dbReference type="PROSITE" id="PS51724"/>
    </source>
</evidence>
<accession>A0A2A2F560</accession>
<evidence type="ECO:0000256" key="1">
    <source>
        <dbReference type="SAM" id="MobiDB-lite"/>
    </source>
</evidence>
<dbReference type="GO" id="GO:0042834">
    <property type="term" value="F:peptidoglycan binding"/>
    <property type="evidence" value="ECO:0007669"/>
    <property type="project" value="InterPro"/>
</dbReference>
<dbReference type="PROSITE" id="PS51724">
    <property type="entry name" value="SPOR"/>
    <property type="match status" value="1"/>
</dbReference>
<dbReference type="InterPro" id="IPR007730">
    <property type="entry name" value="SPOR-like_dom"/>
</dbReference>
<dbReference type="AlphaFoldDB" id="A0A2A2F560"/>
<dbReference type="Gene3D" id="3.30.70.1070">
    <property type="entry name" value="Sporulation related repeat"/>
    <property type="match status" value="1"/>
</dbReference>
<name>A0A2A2F560_9GAMM</name>
<proteinExistence type="predicted"/>
<feature type="compositionally biased region" description="Low complexity" evidence="1">
    <location>
        <begin position="25"/>
        <end position="42"/>
    </location>
</feature>
<dbReference type="SUPFAM" id="SSF110997">
    <property type="entry name" value="Sporulation related repeat"/>
    <property type="match status" value="1"/>
</dbReference>
<dbReference type="InterPro" id="IPR052521">
    <property type="entry name" value="Cell_div_SPOR-domain"/>
</dbReference>
<dbReference type="PANTHER" id="PTHR38687">
    <property type="entry name" value="CELL DIVISION PROTEIN DEDD-RELATED"/>
    <property type="match status" value="1"/>
</dbReference>
<evidence type="ECO:0000313" key="3">
    <source>
        <dbReference type="EMBL" id="PAU79735.1"/>
    </source>
</evidence>
<dbReference type="PANTHER" id="PTHR38687:SF2">
    <property type="entry name" value="CELL DIVISION PROTEIN FTSN"/>
    <property type="match status" value="1"/>
</dbReference>
<feature type="domain" description="SPOR" evidence="2">
    <location>
        <begin position="71"/>
        <end position="150"/>
    </location>
</feature>
<dbReference type="OrthoDB" id="8558195at2"/>
<evidence type="ECO:0000313" key="4">
    <source>
        <dbReference type="Proteomes" id="UP000218896"/>
    </source>
</evidence>
<feature type="region of interest" description="Disordered" evidence="1">
    <location>
        <begin position="13"/>
        <end position="44"/>
    </location>
</feature>
<reference evidence="3 4" key="1">
    <citation type="submission" date="2017-08" db="EMBL/GenBank/DDBJ databases">
        <title>Halovibrio sewagensis sp. nov., isolated from wastewater of high salinity.</title>
        <authorList>
            <person name="Dong X."/>
            <person name="Zhang G."/>
        </authorList>
    </citation>
    <scope>NUCLEOTIDE SEQUENCE [LARGE SCALE GENOMIC DNA]</scope>
    <source>
        <strain evidence="3 4">YL5-2</strain>
    </source>
</reference>
<gene>
    <name evidence="3" type="ORF">CK501_12920</name>
</gene>
<organism evidence="3 4">
    <name type="scientific">Halovibrio salipaludis</name>
    <dbReference type="NCBI Taxonomy" id="2032626"/>
    <lineage>
        <taxon>Bacteria</taxon>
        <taxon>Pseudomonadati</taxon>
        <taxon>Pseudomonadota</taxon>
        <taxon>Gammaproteobacteria</taxon>
        <taxon>Oceanospirillales</taxon>
        <taxon>Halomonadaceae</taxon>
        <taxon>Halovibrio</taxon>
    </lineage>
</organism>